<keyword evidence="3" id="KW-1185">Reference proteome</keyword>
<organism evidence="2 3">
    <name type="scientific">Deinococcus antarcticus</name>
    <dbReference type="NCBI Taxonomy" id="1298767"/>
    <lineage>
        <taxon>Bacteria</taxon>
        <taxon>Thermotogati</taxon>
        <taxon>Deinococcota</taxon>
        <taxon>Deinococci</taxon>
        <taxon>Deinococcales</taxon>
        <taxon>Deinococcaceae</taxon>
        <taxon>Deinococcus</taxon>
    </lineage>
</organism>
<reference evidence="3" key="1">
    <citation type="journal article" date="2019" name="Int. J. Syst. Evol. Microbiol.">
        <title>The Global Catalogue of Microorganisms (GCM) 10K type strain sequencing project: providing services to taxonomists for standard genome sequencing and annotation.</title>
        <authorList>
            <consortium name="The Broad Institute Genomics Platform"/>
            <consortium name="The Broad Institute Genome Sequencing Center for Infectious Disease"/>
            <person name="Wu L."/>
            <person name="Ma J."/>
        </authorList>
    </citation>
    <scope>NUCLEOTIDE SEQUENCE [LARGE SCALE GENOMIC DNA]</scope>
    <source>
        <strain evidence="3">CCTCC AB 2013263</strain>
    </source>
</reference>
<evidence type="ECO:0000313" key="3">
    <source>
        <dbReference type="Proteomes" id="UP001595748"/>
    </source>
</evidence>
<comment type="caution">
    <text evidence="2">The sequence shown here is derived from an EMBL/GenBank/DDBJ whole genome shotgun (WGS) entry which is preliminary data.</text>
</comment>
<protein>
    <submittedName>
        <fullName evidence="2">Uncharacterized protein</fullName>
    </submittedName>
</protein>
<dbReference type="Proteomes" id="UP001595748">
    <property type="component" value="Unassembled WGS sequence"/>
</dbReference>
<feature type="chain" id="PRO_5047420787" evidence="1">
    <location>
        <begin position="21"/>
        <end position="144"/>
    </location>
</feature>
<gene>
    <name evidence="2" type="ORF">ACFOPQ_07840</name>
</gene>
<feature type="signal peptide" evidence="1">
    <location>
        <begin position="1"/>
        <end position="20"/>
    </location>
</feature>
<evidence type="ECO:0000313" key="2">
    <source>
        <dbReference type="EMBL" id="MFC3860671.1"/>
    </source>
</evidence>
<dbReference type="EMBL" id="JBHRZF010000091">
    <property type="protein sequence ID" value="MFC3860671.1"/>
    <property type="molecule type" value="Genomic_DNA"/>
</dbReference>
<dbReference type="RefSeq" id="WP_380076832.1">
    <property type="nucleotide sequence ID" value="NZ_JBHRZF010000091.1"/>
</dbReference>
<evidence type="ECO:0000256" key="1">
    <source>
        <dbReference type="SAM" id="SignalP"/>
    </source>
</evidence>
<accession>A0ABV8A5Z8</accession>
<sequence>MKRIVLGAVFALSLTGFAEARKFYADAAEAMIERSGMADQSVNPTHCGKTIRFYCVYTTIDVHSYLSSDQNQLGKLVPVHIDERDGVNRYIYNVPFFFNTSKVSIIKLMTKGKTNLYLVHELQSLVPFSSELSNLLNDVDVKKW</sequence>
<proteinExistence type="predicted"/>
<name>A0ABV8A5Z8_9DEIO</name>
<keyword evidence="1" id="KW-0732">Signal</keyword>